<dbReference type="OrthoDB" id="9804153at2"/>
<protein>
    <submittedName>
        <fullName evidence="2">RimJ/RimL family protein N-acetyltransferase</fullName>
    </submittedName>
</protein>
<evidence type="ECO:0000259" key="1">
    <source>
        <dbReference type="PROSITE" id="PS51186"/>
    </source>
</evidence>
<organism evidence="2 3">
    <name type="scientific">Silicimonas algicola</name>
    <dbReference type="NCBI Taxonomy" id="1826607"/>
    <lineage>
        <taxon>Bacteria</taxon>
        <taxon>Pseudomonadati</taxon>
        <taxon>Pseudomonadota</taxon>
        <taxon>Alphaproteobacteria</taxon>
        <taxon>Rhodobacterales</taxon>
        <taxon>Paracoccaceae</taxon>
    </lineage>
</organism>
<dbReference type="InterPro" id="IPR000182">
    <property type="entry name" value="GNAT_dom"/>
</dbReference>
<dbReference type="PANTHER" id="PTHR43792">
    <property type="entry name" value="GNAT FAMILY, PUTATIVE (AFU_ORTHOLOGUE AFUA_3G00765)-RELATED-RELATED"/>
    <property type="match status" value="1"/>
</dbReference>
<gene>
    <name evidence="2" type="ORF">C8D95_10292</name>
</gene>
<evidence type="ECO:0000313" key="2">
    <source>
        <dbReference type="EMBL" id="PWK57449.1"/>
    </source>
</evidence>
<dbReference type="KEGG" id="salo:EF888_13690"/>
<dbReference type="InterPro" id="IPR051531">
    <property type="entry name" value="N-acetyltransferase"/>
</dbReference>
<dbReference type="Gene3D" id="3.40.630.30">
    <property type="match status" value="2"/>
</dbReference>
<dbReference type="Pfam" id="PF13302">
    <property type="entry name" value="Acetyltransf_3"/>
    <property type="match status" value="2"/>
</dbReference>
<keyword evidence="3" id="KW-1185">Reference proteome</keyword>
<dbReference type="InterPro" id="IPR016181">
    <property type="entry name" value="Acyl_CoA_acyltransferase"/>
</dbReference>
<dbReference type="EMBL" id="QGGV01000002">
    <property type="protein sequence ID" value="PWK57449.1"/>
    <property type="molecule type" value="Genomic_DNA"/>
</dbReference>
<dbReference type="RefSeq" id="WP_109758062.1">
    <property type="nucleotide sequence ID" value="NZ_CP034588.1"/>
</dbReference>
<dbReference type="GO" id="GO:0016747">
    <property type="term" value="F:acyltransferase activity, transferring groups other than amino-acyl groups"/>
    <property type="evidence" value="ECO:0007669"/>
    <property type="project" value="InterPro"/>
</dbReference>
<keyword evidence="2" id="KW-0808">Transferase</keyword>
<dbReference type="PANTHER" id="PTHR43792:SF1">
    <property type="entry name" value="N-ACETYLTRANSFERASE DOMAIN-CONTAINING PROTEIN"/>
    <property type="match status" value="1"/>
</dbReference>
<feature type="domain" description="N-acetyltransferase" evidence="1">
    <location>
        <begin position="14"/>
        <end position="165"/>
    </location>
</feature>
<name>A0A316G8Z4_9RHOB</name>
<proteinExistence type="predicted"/>
<sequence>MSYAALPVLGTPRLTLRPLAMDDAGALVAGAGNYDVSRWLAVVPYPYEHRHAVEFIESVHAQANPFWALVQGGAVVGVVSIADELGYWLARPAWGKGLGFEAARAATDWWFGQGHDALVSGYFEGNERSGRVLASLGFRLTGQERRHARAFRQDVVSNQMILTREDWAGRRGFTVYTPRLTLRPLAEGDAAAMVRLARPEVARNLFKVRPDWSVEEATDFIRRSAWAGWPHFRLAIERGGEVIGYIGCVGDPPAVVYALTPGLWGQGLATEALSAFLPEVFARFPLSQIEAAVFEDNPGSSAILAKFGFQASGRRMQSSLGRLEPAPAITYALNRNRLRVPA</sequence>
<dbReference type="PROSITE" id="PS51186">
    <property type="entry name" value="GNAT"/>
    <property type="match status" value="2"/>
</dbReference>
<reference evidence="2 3" key="1">
    <citation type="submission" date="2018-05" db="EMBL/GenBank/DDBJ databases">
        <title>Genomic Encyclopedia of Type Strains, Phase IV (KMG-IV): sequencing the most valuable type-strain genomes for metagenomic binning, comparative biology and taxonomic classification.</title>
        <authorList>
            <person name="Goeker M."/>
        </authorList>
    </citation>
    <scope>NUCLEOTIDE SEQUENCE [LARGE SCALE GENOMIC DNA]</scope>
    <source>
        <strain evidence="2 3">DSM 103371</strain>
    </source>
</reference>
<dbReference type="AlphaFoldDB" id="A0A316G8Z4"/>
<accession>A0A316G8Z4</accession>
<comment type="caution">
    <text evidence="2">The sequence shown here is derived from an EMBL/GenBank/DDBJ whole genome shotgun (WGS) entry which is preliminary data.</text>
</comment>
<evidence type="ECO:0000313" key="3">
    <source>
        <dbReference type="Proteomes" id="UP000245390"/>
    </source>
</evidence>
<feature type="domain" description="N-acetyltransferase" evidence="1">
    <location>
        <begin position="192"/>
        <end position="336"/>
    </location>
</feature>
<dbReference type="SUPFAM" id="SSF55729">
    <property type="entry name" value="Acyl-CoA N-acyltransferases (Nat)"/>
    <property type="match status" value="2"/>
</dbReference>
<dbReference type="Proteomes" id="UP000245390">
    <property type="component" value="Unassembled WGS sequence"/>
</dbReference>